<feature type="region of interest" description="Disordered" evidence="6">
    <location>
        <begin position="286"/>
        <end position="324"/>
    </location>
</feature>
<protein>
    <submittedName>
        <fullName evidence="9">Uncharacterized protein</fullName>
    </submittedName>
</protein>
<evidence type="ECO:0000259" key="8">
    <source>
        <dbReference type="PROSITE" id="PS50909"/>
    </source>
</evidence>
<dbReference type="PROSITE" id="PS50909">
    <property type="entry name" value="GAT"/>
    <property type="match status" value="1"/>
</dbReference>
<dbReference type="PANTHER" id="PTHR45898:SF2">
    <property type="entry name" value="TOM1-LIKE PROTEIN 6"/>
    <property type="match status" value="1"/>
</dbReference>
<feature type="region of interest" description="Disordered" evidence="6">
    <location>
        <begin position="338"/>
        <end position="420"/>
    </location>
</feature>
<evidence type="ECO:0000256" key="5">
    <source>
        <dbReference type="ARBA" id="ARBA00023136"/>
    </source>
</evidence>
<feature type="compositionally biased region" description="Polar residues" evidence="6">
    <location>
        <begin position="338"/>
        <end position="353"/>
    </location>
</feature>
<dbReference type="InterPro" id="IPR008942">
    <property type="entry name" value="ENTH_VHS"/>
</dbReference>
<dbReference type="CDD" id="cd14231">
    <property type="entry name" value="GAT_GGA-like_plant"/>
    <property type="match status" value="1"/>
</dbReference>
<feature type="compositionally biased region" description="Low complexity" evidence="6">
    <location>
        <begin position="374"/>
        <end position="390"/>
    </location>
</feature>
<dbReference type="InterPro" id="IPR044836">
    <property type="entry name" value="TOL_plant"/>
</dbReference>
<comment type="similarity">
    <text evidence="2">Belongs to the TOM1 family.</text>
</comment>
<dbReference type="Proteomes" id="UP001418222">
    <property type="component" value="Unassembled WGS sequence"/>
</dbReference>
<sequence length="470" mass="52636">MVPSIQSIFSMPSSATWRVEKATSRLLISPDFMMNLDICNSINSDPWKAKAFVKAVKMRLQNKNSNVQHLALTLLDTMITKCDDFVHFQVVERRILPEMARILRKSKNMQVRGKVLALLESWQEAFHGPDGRYPQFYDTYTELKRSGVQFPENQKNADLKSTPTMPRTNQLQIGYKIPSDTSGRLDDIVVSANFHFSLSDLDNTRSVMDLFANMLKAVNPNDHKAIRDEVITDLSNQCNINQKKLVRLINSTENDRVLLEALSLNDSLQVVLSKHGALVAGSSLPPETAIKQSKPDPPPPLVPEAGHQFHDKEEDEEGDDDDSFSIIAKRNSIYKSTGLQDVSQKSTEQSNSMILFEPQPPAGSSKKEEDMIDLLSLTLPPTTSQSPPLSFSNQNQYPISGSPSWEHYLNHPPPLPPNQDYNSYSSYIAPWARSASVSPISSQQPFPHYSYSSYLPPSLPSTEGTSNPFL</sequence>
<keyword evidence="10" id="KW-1185">Reference proteome</keyword>
<keyword evidence="4" id="KW-0653">Protein transport</keyword>
<feature type="compositionally biased region" description="Acidic residues" evidence="6">
    <location>
        <begin position="313"/>
        <end position="323"/>
    </location>
</feature>
<dbReference type="InterPro" id="IPR002014">
    <property type="entry name" value="VHS_dom"/>
</dbReference>
<feature type="compositionally biased region" description="Polar residues" evidence="6">
    <location>
        <begin position="391"/>
        <end position="403"/>
    </location>
</feature>
<feature type="domain" description="GAT" evidence="8">
    <location>
        <begin position="192"/>
        <end position="280"/>
    </location>
</feature>
<evidence type="ECO:0000256" key="4">
    <source>
        <dbReference type="ARBA" id="ARBA00022927"/>
    </source>
</evidence>
<evidence type="ECO:0000256" key="1">
    <source>
        <dbReference type="ARBA" id="ARBA00004170"/>
    </source>
</evidence>
<dbReference type="Pfam" id="PF00790">
    <property type="entry name" value="VHS"/>
    <property type="match status" value="1"/>
</dbReference>
<gene>
    <name evidence="9" type="ORF">KSP39_PZI018565</name>
</gene>
<reference evidence="9 10" key="1">
    <citation type="journal article" date="2022" name="Nat. Plants">
        <title>Genomes of leafy and leafless Platanthera orchids illuminate the evolution of mycoheterotrophy.</title>
        <authorList>
            <person name="Li M.H."/>
            <person name="Liu K.W."/>
            <person name="Li Z."/>
            <person name="Lu H.C."/>
            <person name="Ye Q.L."/>
            <person name="Zhang D."/>
            <person name="Wang J.Y."/>
            <person name="Li Y.F."/>
            <person name="Zhong Z.M."/>
            <person name="Liu X."/>
            <person name="Yu X."/>
            <person name="Liu D.K."/>
            <person name="Tu X.D."/>
            <person name="Liu B."/>
            <person name="Hao Y."/>
            <person name="Liao X.Y."/>
            <person name="Jiang Y.T."/>
            <person name="Sun W.H."/>
            <person name="Chen J."/>
            <person name="Chen Y.Q."/>
            <person name="Ai Y."/>
            <person name="Zhai J.W."/>
            <person name="Wu S.S."/>
            <person name="Zhou Z."/>
            <person name="Hsiao Y.Y."/>
            <person name="Wu W.L."/>
            <person name="Chen Y.Y."/>
            <person name="Lin Y.F."/>
            <person name="Hsu J.L."/>
            <person name="Li C.Y."/>
            <person name="Wang Z.W."/>
            <person name="Zhao X."/>
            <person name="Zhong W.Y."/>
            <person name="Ma X.K."/>
            <person name="Ma L."/>
            <person name="Huang J."/>
            <person name="Chen G.Z."/>
            <person name="Huang M.Z."/>
            <person name="Huang L."/>
            <person name="Peng D.H."/>
            <person name="Luo Y.B."/>
            <person name="Zou S.Q."/>
            <person name="Chen S.P."/>
            <person name="Lan S."/>
            <person name="Tsai W.C."/>
            <person name="Van de Peer Y."/>
            <person name="Liu Z.J."/>
        </authorList>
    </citation>
    <scope>NUCLEOTIDE SEQUENCE [LARGE SCALE GENOMIC DNA]</scope>
    <source>
        <strain evidence="9">Lor287</strain>
    </source>
</reference>
<evidence type="ECO:0000256" key="6">
    <source>
        <dbReference type="SAM" id="MobiDB-lite"/>
    </source>
</evidence>
<dbReference type="SMART" id="SM00288">
    <property type="entry name" value="VHS"/>
    <property type="match status" value="1"/>
</dbReference>
<dbReference type="GO" id="GO:0005737">
    <property type="term" value="C:cytoplasm"/>
    <property type="evidence" value="ECO:0007669"/>
    <property type="project" value="UniProtKB-ARBA"/>
</dbReference>
<dbReference type="PROSITE" id="PS50179">
    <property type="entry name" value="VHS"/>
    <property type="match status" value="1"/>
</dbReference>
<dbReference type="GO" id="GO:0016020">
    <property type="term" value="C:membrane"/>
    <property type="evidence" value="ECO:0007669"/>
    <property type="project" value="UniProtKB-SubCell"/>
</dbReference>
<dbReference type="AlphaFoldDB" id="A0AAP0B4T6"/>
<evidence type="ECO:0000313" key="10">
    <source>
        <dbReference type="Proteomes" id="UP001418222"/>
    </source>
</evidence>
<keyword evidence="3" id="KW-0813">Transport</keyword>
<dbReference type="InterPro" id="IPR038425">
    <property type="entry name" value="GAT_sf"/>
</dbReference>
<dbReference type="CDD" id="cd03561">
    <property type="entry name" value="VHS"/>
    <property type="match status" value="1"/>
</dbReference>
<dbReference type="GO" id="GO:0043130">
    <property type="term" value="F:ubiquitin binding"/>
    <property type="evidence" value="ECO:0007669"/>
    <property type="project" value="InterPro"/>
</dbReference>
<evidence type="ECO:0000259" key="7">
    <source>
        <dbReference type="PROSITE" id="PS50179"/>
    </source>
</evidence>
<dbReference type="InterPro" id="IPR004152">
    <property type="entry name" value="GAT_dom"/>
</dbReference>
<dbReference type="Gene3D" id="1.25.40.90">
    <property type="match status" value="1"/>
</dbReference>
<dbReference type="SUPFAM" id="SSF48464">
    <property type="entry name" value="ENTH/VHS domain"/>
    <property type="match status" value="1"/>
</dbReference>
<dbReference type="EMBL" id="JBBWWQ010000016">
    <property type="protein sequence ID" value="KAK8926184.1"/>
    <property type="molecule type" value="Genomic_DNA"/>
</dbReference>
<dbReference type="GO" id="GO:0035091">
    <property type="term" value="F:phosphatidylinositol binding"/>
    <property type="evidence" value="ECO:0007669"/>
    <property type="project" value="InterPro"/>
</dbReference>
<accession>A0AAP0B4T6</accession>
<name>A0AAP0B4T6_9ASPA</name>
<dbReference type="PANTHER" id="PTHR45898">
    <property type="entry name" value="TOM1-LIKE PROTEIN"/>
    <property type="match status" value="1"/>
</dbReference>
<feature type="domain" description="VHS" evidence="7">
    <location>
        <begin position="22"/>
        <end position="151"/>
    </location>
</feature>
<dbReference type="Pfam" id="PF03127">
    <property type="entry name" value="GAT"/>
    <property type="match status" value="1"/>
</dbReference>
<organism evidence="9 10">
    <name type="scientific">Platanthera zijinensis</name>
    <dbReference type="NCBI Taxonomy" id="2320716"/>
    <lineage>
        <taxon>Eukaryota</taxon>
        <taxon>Viridiplantae</taxon>
        <taxon>Streptophyta</taxon>
        <taxon>Embryophyta</taxon>
        <taxon>Tracheophyta</taxon>
        <taxon>Spermatophyta</taxon>
        <taxon>Magnoliopsida</taxon>
        <taxon>Liliopsida</taxon>
        <taxon>Asparagales</taxon>
        <taxon>Orchidaceae</taxon>
        <taxon>Orchidoideae</taxon>
        <taxon>Orchideae</taxon>
        <taxon>Orchidinae</taxon>
        <taxon>Platanthera</taxon>
    </lineage>
</organism>
<comment type="subcellular location">
    <subcellularLocation>
        <location evidence="1">Membrane</location>
        <topology evidence="1">Peripheral membrane protein</topology>
    </subcellularLocation>
</comment>
<evidence type="ECO:0000256" key="2">
    <source>
        <dbReference type="ARBA" id="ARBA00007708"/>
    </source>
</evidence>
<dbReference type="GO" id="GO:0043328">
    <property type="term" value="P:protein transport to vacuole involved in ubiquitin-dependent protein catabolic process via the multivesicular body sorting pathway"/>
    <property type="evidence" value="ECO:0007669"/>
    <property type="project" value="InterPro"/>
</dbReference>
<proteinExistence type="inferred from homology"/>
<comment type="caution">
    <text evidence="9">The sequence shown here is derived from an EMBL/GenBank/DDBJ whole genome shotgun (WGS) entry which is preliminary data.</text>
</comment>
<dbReference type="SUPFAM" id="SSF89009">
    <property type="entry name" value="GAT-like domain"/>
    <property type="match status" value="1"/>
</dbReference>
<dbReference type="Gene3D" id="1.20.58.160">
    <property type="match status" value="1"/>
</dbReference>
<evidence type="ECO:0000256" key="3">
    <source>
        <dbReference type="ARBA" id="ARBA00022448"/>
    </source>
</evidence>
<keyword evidence="5" id="KW-0472">Membrane</keyword>
<evidence type="ECO:0000313" key="9">
    <source>
        <dbReference type="EMBL" id="KAK8926184.1"/>
    </source>
</evidence>